<organism evidence="2 3">
    <name type="scientific">Homarus americanus</name>
    <name type="common">American lobster</name>
    <dbReference type="NCBI Taxonomy" id="6706"/>
    <lineage>
        <taxon>Eukaryota</taxon>
        <taxon>Metazoa</taxon>
        <taxon>Ecdysozoa</taxon>
        <taxon>Arthropoda</taxon>
        <taxon>Crustacea</taxon>
        <taxon>Multicrustacea</taxon>
        <taxon>Malacostraca</taxon>
        <taxon>Eumalacostraca</taxon>
        <taxon>Eucarida</taxon>
        <taxon>Decapoda</taxon>
        <taxon>Pleocyemata</taxon>
        <taxon>Astacidea</taxon>
        <taxon>Nephropoidea</taxon>
        <taxon>Nephropidae</taxon>
        <taxon>Homarus</taxon>
    </lineage>
</organism>
<feature type="region of interest" description="Disordered" evidence="1">
    <location>
        <begin position="509"/>
        <end position="545"/>
    </location>
</feature>
<feature type="region of interest" description="Disordered" evidence="1">
    <location>
        <begin position="1"/>
        <end position="99"/>
    </location>
</feature>
<gene>
    <name evidence="2" type="primary">hmu-L1</name>
    <name evidence="2" type="ORF">Hamer_G015062</name>
</gene>
<dbReference type="Proteomes" id="UP000747542">
    <property type="component" value="Unassembled WGS sequence"/>
</dbReference>
<feature type="compositionally biased region" description="Polar residues" evidence="1">
    <location>
        <begin position="243"/>
        <end position="253"/>
    </location>
</feature>
<evidence type="ECO:0000313" key="2">
    <source>
        <dbReference type="EMBL" id="KAG7154700.1"/>
    </source>
</evidence>
<protein>
    <submittedName>
        <fullName evidence="2">Halomucin-like 1</fullName>
    </submittedName>
</protein>
<keyword evidence="3" id="KW-1185">Reference proteome</keyword>
<feature type="compositionally biased region" description="Polar residues" evidence="1">
    <location>
        <begin position="723"/>
        <end position="738"/>
    </location>
</feature>
<feature type="compositionally biased region" description="Polar residues" evidence="1">
    <location>
        <begin position="438"/>
        <end position="454"/>
    </location>
</feature>
<name>A0A8J5MKM4_HOMAM</name>
<feature type="compositionally biased region" description="Basic and acidic residues" evidence="1">
    <location>
        <begin position="60"/>
        <end position="70"/>
    </location>
</feature>
<feature type="compositionally biased region" description="Low complexity" evidence="1">
    <location>
        <begin position="46"/>
        <end position="57"/>
    </location>
</feature>
<feature type="compositionally biased region" description="Basic and acidic residues" evidence="1">
    <location>
        <begin position="641"/>
        <end position="651"/>
    </location>
</feature>
<evidence type="ECO:0000313" key="3">
    <source>
        <dbReference type="Proteomes" id="UP000747542"/>
    </source>
</evidence>
<feature type="region of interest" description="Disordered" evidence="1">
    <location>
        <begin position="137"/>
        <end position="156"/>
    </location>
</feature>
<feature type="compositionally biased region" description="Basic and acidic residues" evidence="1">
    <location>
        <begin position="197"/>
        <end position="219"/>
    </location>
</feature>
<sequence>MAERDENGRLKLPKDGYIPFQRVLNRSNRSREPSQWGNNRSGGGSSRISHSHSYNNSGNDHQHAKPDDVTRSLGKLNIERHRKERRRSLTDAPPAMPKMPFIPFQRVQLRRRTTLPPPNNEFRLSSFTEERGRRLQRFNNTSSMNPGDPFSSEYNTNYKSQKNKLRAREKPSRHKNVSQINNVIRDKETLKWQEGYRMERRDSEDHNYTHDEEASHEIEANGEVLDGEKGDEESHHSADSRQSHQGSKYSAVSNDREETGSGHDDRAASTSSSVKFPQIRESSLTASDSARSVQGSGAAPPPRMPSLSSPNGSLRSTSQRPLSQTTVQTKDSSRWVEGKGACRMNLFFKIPRPPTEITLNEDKTSAQNKDSNDITTSEQNKDDKDKMSLVKSKDTTSPEENKDTTSPVENKDTSPVENKDTTSPEENKDTSPEENKDSNNTNSVQNKDNNNTSPEENKDASPVENKDNNNTSPVENNKDTRPSEKSAPSIRCCDTARWVEKKGAGRLRESFQLPKVGHIKNDPLPPRPTSPVPQNSDKSVSCKKNKTTVGDKLNTTINCTGAPRNTLSRSVSDSVLYLPNTHVNNYNTQMRIRQRTNEVTLFNERAMGISINKGARAKTALPRIILTLPDDVHGSHSRLRKPQDTATEKGAQKGSKRMTKVLSLPNIQAKVNLQPRPQTARLRRDRRQQVPDHQQMDGLSHNKLSVPLHINKTPKTEKKIPVTKTSNFTLETTAPQNRQRSRRHLTRRNSDTSVLRQKPYPTTRRRNSVPTVSRRSRRFSKSPRASARKSYEGQELTGPETLTWKNQEVQQGAMVKSHIEAIQLERQQREQRFTHFLGPSVTKPGQSHQPASDHSQFPHKCVETKLSLKHPNLGYGM</sequence>
<feature type="compositionally biased region" description="Basic and acidic residues" evidence="1">
    <location>
        <begin position="254"/>
        <end position="267"/>
    </location>
</feature>
<feature type="compositionally biased region" description="Basic and acidic residues" evidence="1">
    <location>
        <begin position="226"/>
        <end position="242"/>
    </location>
</feature>
<evidence type="ECO:0000256" key="1">
    <source>
        <dbReference type="SAM" id="MobiDB-lite"/>
    </source>
</evidence>
<feature type="compositionally biased region" description="Basic and acidic residues" evidence="1">
    <location>
        <begin position="379"/>
        <end position="437"/>
    </location>
</feature>
<feature type="compositionally biased region" description="Polar residues" evidence="1">
    <location>
        <begin position="365"/>
        <end position="378"/>
    </location>
</feature>
<feature type="compositionally biased region" description="Basic residues" evidence="1">
    <location>
        <begin position="161"/>
        <end position="176"/>
    </location>
</feature>
<feature type="region of interest" description="Disordered" evidence="1">
    <location>
        <begin position="673"/>
        <end position="799"/>
    </location>
</feature>
<comment type="caution">
    <text evidence="2">The sequence shown here is derived from an EMBL/GenBank/DDBJ whole genome shotgun (WGS) entry which is preliminary data.</text>
</comment>
<feature type="region of interest" description="Disordered" evidence="1">
    <location>
        <begin position="161"/>
        <end position="182"/>
    </location>
</feature>
<feature type="compositionally biased region" description="Basic and acidic residues" evidence="1">
    <location>
        <begin position="1"/>
        <end position="14"/>
    </location>
</feature>
<feature type="compositionally biased region" description="Basic and acidic residues" evidence="1">
    <location>
        <begin position="455"/>
        <end position="467"/>
    </location>
</feature>
<feature type="region of interest" description="Disordered" evidence="1">
    <location>
        <begin position="197"/>
        <end position="489"/>
    </location>
</feature>
<feature type="compositionally biased region" description="Polar residues" evidence="1">
    <location>
        <begin position="268"/>
        <end position="295"/>
    </location>
</feature>
<dbReference type="EMBL" id="JAHLQT010044109">
    <property type="protein sequence ID" value="KAG7154700.1"/>
    <property type="molecule type" value="Genomic_DNA"/>
</dbReference>
<accession>A0A8J5MKM4</accession>
<feature type="region of interest" description="Disordered" evidence="1">
    <location>
        <begin position="632"/>
        <end position="658"/>
    </location>
</feature>
<dbReference type="AlphaFoldDB" id="A0A8J5MKM4"/>
<feature type="non-terminal residue" evidence="2">
    <location>
        <position position="1"/>
    </location>
</feature>
<reference evidence="2" key="1">
    <citation type="journal article" date="2021" name="Sci. Adv.">
        <title>The American lobster genome reveals insights on longevity, neural, and immune adaptations.</title>
        <authorList>
            <person name="Polinski J.M."/>
            <person name="Zimin A.V."/>
            <person name="Clark K.F."/>
            <person name="Kohn A.B."/>
            <person name="Sadowski N."/>
            <person name="Timp W."/>
            <person name="Ptitsyn A."/>
            <person name="Khanna P."/>
            <person name="Romanova D.Y."/>
            <person name="Williams P."/>
            <person name="Greenwood S.J."/>
            <person name="Moroz L.L."/>
            <person name="Walt D.R."/>
            <person name="Bodnar A.G."/>
        </authorList>
    </citation>
    <scope>NUCLEOTIDE SEQUENCE</scope>
    <source>
        <strain evidence="2">GMGI-L3</strain>
    </source>
</reference>
<proteinExistence type="predicted"/>
<feature type="compositionally biased region" description="Polar residues" evidence="1">
    <location>
        <begin position="306"/>
        <end position="330"/>
    </location>
</feature>